<feature type="domain" description="Fatty acid desaturase" evidence="2">
    <location>
        <begin position="58"/>
        <end position="288"/>
    </location>
</feature>
<dbReference type="GO" id="GO:0006629">
    <property type="term" value="P:lipid metabolic process"/>
    <property type="evidence" value="ECO:0007669"/>
    <property type="project" value="InterPro"/>
</dbReference>
<keyword evidence="1" id="KW-1133">Transmembrane helix</keyword>
<dbReference type="Pfam" id="PF00487">
    <property type="entry name" value="FA_desaturase"/>
    <property type="match status" value="1"/>
</dbReference>
<dbReference type="CDD" id="cd03509">
    <property type="entry name" value="DesA_FADS-like"/>
    <property type="match status" value="1"/>
</dbReference>
<dbReference type="EMBL" id="LT906479">
    <property type="protein sequence ID" value="SNV97045.1"/>
    <property type="molecule type" value="Genomic_DNA"/>
</dbReference>
<keyword evidence="1" id="KW-0812">Transmembrane</keyword>
<proteinExistence type="predicted"/>
<reference evidence="3 4" key="1">
    <citation type="submission" date="2017-06" db="EMBL/GenBank/DDBJ databases">
        <authorList>
            <consortium name="Pathogen Informatics"/>
        </authorList>
    </citation>
    <scope>NUCLEOTIDE SEQUENCE [LARGE SCALE GENOMIC DNA]</scope>
    <source>
        <strain evidence="3 4">NCTC12148</strain>
    </source>
</reference>
<dbReference type="GeneID" id="75026660"/>
<dbReference type="OrthoDB" id="784276at2"/>
<feature type="transmembrane region" description="Helical" evidence="1">
    <location>
        <begin position="26"/>
        <end position="45"/>
    </location>
</feature>
<sequence>MPLEKSHSHYLHPEQRQRIRQLYRRWYWRLELPTWGIMAAVYGGWFGVAHYWQALGPWLGTPLLILLTTWYLSLQHELIHGHPTRWPRVNQLFGLLPLAVWYPYGLYRDSHIRHHRNEHLTDPHEDPESYYFSEAQWRRFPRLFPVLAGVRNTLAGRVALGPALDIAATLGQALKAVAGGERRTLAMWLVHLLLLAAVLRWLQAQGVGAAFYLLAVSYPALALTKVRSFFEHRAVEAPQARSIINEAGWPWRLLFLNLNYHLVHHDLPGLPWYGLREVYLAERGAYRQRSQGFVVQGYGAWVNDYAFTPIDVGVHPFSGGEPPEQPPGDGEAWPAETLIARWKRASQDFPTDLAK</sequence>
<evidence type="ECO:0000259" key="2">
    <source>
        <dbReference type="Pfam" id="PF00487"/>
    </source>
</evidence>
<organism evidence="3 4">
    <name type="scientific">Serratia ficaria</name>
    <dbReference type="NCBI Taxonomy" id="61651"/>
    <lineage>
        <taxon>Bacteria</taxon>
        <taxon>Pseudomonadati</taxon>
        <taxon>Pseudomonadota</taxon>
        <taxon>Gammaproteobacteria</taxon>
        <taxon>Enterobacterales</taxon>
        <taxon>Yersiniaceae</taxon>
        <taxon>Serratia</taxon>
    </lineage>
</organism>
<dbReference type="STRING" id="1411141.GCA_001590885_02685"/>
<evidence type="ECO:0000256" key="1">
    <source>
        <dbReference type="SAM" id="Phobius"/>
    </source>
</evidence>
<gene>
    <name evidence="3" type="ORF">SAMEA4384070_01490</name>
</gene>
<dbReference type="KEGG" id="sfj:SAMEA4384070_1490"/>
<accession>A0A240BN20</accession>
<dbReference type="RefSeq" id="WP_061797660.1">
    <property type="nucleotide sequence ID" value="NZ_CABITV010000010.1"/>
</dbReference>
<name>A0A240BN20_SERFI</name>
<dbReference type="AlphaFoldDB" id="A0A240BN20"/>
<keyword evidence="4" id="KW-1185">Reference proteome</keyword>
<protein>
    <submittedName>
        <fullName evidence="3">Fatty acid desaturase</fullName>
    </submittedName>
</protein>
<feature type="transmembrane region" description="Helical" evidence="1">
    <location>
        <begin position="51"/>
        <end position="72"/>
    </location>
</feature>
<evidence type="ECO:0000313" key="3">
    <source>
        <dbReference type="EMBL" id="SNV97045.1"/>
    </source>
</evidence>
<keyword evidence="1" id="KW-0472">Membrane</keyword>
<evidence type="ECO:0000313" key="4">
    <source>
        <dbReference type="Proteomes" id="UP000215134"/>
    </source>
</evidence>
<dbReference type="InterPro" id="IPR005804">
    <property type="entry name" value="FA_desaturase_dom"/>
</dbReference>
<dbReference type="Proteomes" id="UP000215134">
    <property type="component" value="Chromosome 1"/>
</dbReference>
<feature type="transmembrane region" description="Helical" evidence="1">
    <location>
        <begin position="185"/>
        <end position="203"/>
    </location>
</feature>